<evidence type="ECO:0000313" key="2">
    <source>
        <dbReference type="Proteomes" id="UP001205740"/>
    </source>
</evidence>
<dbReference type="Gene3D" id="3.30.70.1260">
    <property type="entry name" value="bacterial protein sp0830 like"/>
    <property type="match status" value="1"/>
</dbReference>
<dbReference type="Pfam" id="PF08002">
    <property type="entry name" value="DUF1697"/>
    <property type="match status" value="1"/>
</dbReference>
<keyword evidence="2" id="KW-1185">Reference proteome</keyword>
<reference evidence="1 2" key="1">
    <citation type="submission" date="2022-06" db="EMBL/GenBank/DDBJ databases">
        <title>Genomic Encyclopedia of Archaeal and Bacterial Type Strains, Phase II (KMG-II): from individual species to whole genera.</title>
        <authorList>
            <person name="Goeker M."/>
        </authorList>
    </citation>
    <scope>NUCLEOTIDE SEQUENCE [LARGE SCALE GENOMIC DNA]</scope>
    <source>
        <strain evidence="1 2">DSM 45037</strain>
    </source>
</reference>
<gene>
    <name evidence="1" type="ORF">LX12_003809</name>
</gene>
<dbReference type="InterPro" id="IPR012545">
    <property type="entry name" value="DUF1697"/>
</dbReference>
<dbReference type="PANTHER" id="PTHR36439:SF1">
    <property type="entry name" value="DUF1697 DOMAIN-CONTAINING PROTEIN"/>
    <property type="match status" value="1"/>
</dbReference>
<dbReference type="EMBL" id="JAMTCG010000007">
    <property type="protein sequence ID" value="MCP2162601.1"/>
    <property type="molecule type" value="Genomic_DNA"/>
</dbReference>
<dbReference type="PANTHER" id="PTHR36439">
    <property type="entry name" value="BLL4334 PROTEIN"/>
    <property type="match status" value="1"/>
</dbReference>
<sequence>MRLRSRTGEGATFDLAPGGVYRAAVVTHGAGALLPHRFTVTGPRGSAVCSLWHCPAGRPGLLLATALLCGVRTFLDIGRAATPAAVPDAAITRPTRSPRHRRHVRRRTLYPCPVAEYVALLRGINVGGIRIPMADLRALVTELGHADVSTVLASGNVRFTSDSDDVAALRSQLESALSDRFGYDAFAFVHRRDHVAAVTDAYPFTERDGVHAYVVFVADPDVLDGLLAVEIDAEIESVERGDGVVYWSVPQKQTLTSAFGKELGKPGYKATTTNRNLRTLRKILG</sequence>
<dbReference type="SUPFAM" id="SSF160379">
    <property type="entry name" value="SP0830-like"/>
    <property type="match status" value="1"/>
</dbReference>
<organism evidence="1 2">
    <name type="scientific">Williamsia serinedens</name>
    <dbReference type="NCBI Taxonomy" id="391736"/>
    <lineage>
        <taxon>Bacteria</taxon>
        <taxon>Bacillati</taxon>
        <taxon>Actinomycetota</taxon>
        <taxon>Actinomycetes</taxon>
        <taxon>Mycobacteriales</taxon>
        <taxon>Nocardiaceae</taxon>
        <taxon>Williamsia</taxon>
    </lineage>
</organism>
<proteinExistence type="predicted"/>
<dbReference type="Proteomes" id="UP001205740">
    <property type="component" value="Unassembled WGS sequence"/>
</dbReference>
<comment type="caution">
    <text evidence="1">The sequence shown here is derived from an EMBL/GenBank/DDBJ whole genome shotgun (WGS) entry which is preliminary data.</text>
</comment>
<accession>A0ABT1H633</accession>
<dbReference type="Gene3D" id="3.30.70.1280">
    <property type="entry name" value="SP0830-like domains"/>
    <property type="match status" value="1"/>
</dbReference>
<protein>
    <submittedName>
        <fullName evidence="1">Uncharacterized conserved protein, DUF1697 family</fullName>
    </submittedName>
</protein>
<name>A0ABT1H633_9NOCA</name>
<evidence type="ECO:0000313" key="1">
    <source>
        <dbReference type="EMBL" id="MCP2162601.1"/>
    </source>
</evidence>